<dbReference type="CDD" id="cd06008">
    <property type="entry name" value="NF-X1-zinc-finger"/>
    <property type="match status" value="3"/>
</dbReference>
<comment type="similarity">
    <text evidence="2">Belongs to the NFX1 family.</text>
</comment>
<dbReference type="AlphaFoldDB" id="A0A9Q0KP07"/>
<keyword evidence="7" id="KW-0805">Transcription regulation</keyword>
<feature type="domain" description="PHD-type" evidence="11">
    <location>
        <begin position="35"/>
        <end position="96"/>
    </location>
</feature>
<evidence type="ECO:0000256" key="5">
    <source>
        <dbReference type="ARBA" id="ARBA00022771"/>
    </source>
</evidence>
<keyword evidence="8" id="KW-0804">Transcription</keyword>
<keyword evidence="5 10" id="KW-0863">Zinc-finger</keyword>
<dbReference type="PROSITE" id="PS01359">
    <property type="entry name" value="ZF_PHD_1"/>
    <property type="match status" value="1"/>
</dbReference>
<dbReference type="InterPro" id="IPR000967">
    <property type="entry name" value="Znf_NFX1"/>
</dbReference>
<dbReference type="PROSITE" id="PS50089">
    <property type="entry name" value="ZF_RING_2"/>
    <property type="match status" value="1"/>
</dbReference>
<evidence type="ECO:0000256" key="9">
    <source>
        <dbReference type="ARBA" id="ARBA00023242"/>
    </source>
</evidence>
<evidence type="ECO:0000313" key="13">
    <source>
        <dbReference type="EMBL" id="KAJ4973756.1"/>
    </source>
</evidence>
<proteinExistence type="inferred from homology"/>
<evidence type="ECO:0000256" key="8">
    <source>
        <dbReference type="ARBA" id="ARBA00023163"/>
    </source>
</evidence>
<dbReference type="PANTHER" id="PTHR12360">
    <property type="entry name" value="NUCLEAR TRANSCRIPTION FACTOR, X-BOX BINDING 1 NFX1"/>
    <property type="match status" value="1"/>
</dbReference>
<evidence type="ECO:0008006" key="15">
    <source>
        <dbReference type="Google" id="ProtNLM"/>
    </source>
</evidence>
<keyword evidence="14" id="KW-1185">Reference proteome</keyword>
<dbReference type="EMBL" id="JAMYWD010000004">
    <property type="protein sequence ID" value="KAJ4973756.1"/>
    <property type="molecule type" value="Genomic_DNA"/>
</dbReference>
<dbReference type="SUPFAM" id="SSF57850">
    <property type="entry name" value="RING/U-box"/>
    <property type="match status" value="1"/>
</dbReference>
<comment type="subcellular location">
    <subcellularLocation>
        <location evidence="1">Nucleus</location>
    </subcellularLocation>
</comment>
<dbReference type="Pfam" id="PF20167">
    <property type="entry name" value="Transposase_32"/>
    <property type="match status" value="1"/>
</dbReference>
<evidence type="ECO:0000256" key="7">
    <source>
        <dbReference type="ARBA" id="ARBA00023015"/>
    </source>
</evidence>
<sequence>MVCFLSSQSIRVSGVTMTNVPQLMQEIQDKLAKGEVECLICIDIVRGSAPIWSCSNCYSIFHLKCIKKWARAPTSVDLSVEKNQSGNWRCPGCQSVQQLTAKEIRYVCFCGKQPDPPMDLYRTPHSCGEPCGKPLGREVAGGGGDGNDDDRCPHVCVIQCHPGPCPPCDTFTARACHCGKMAITTKCSDRKSMRITCEEPCNKLLECGRHRCERFCHHGPCDPCPVLIKALCFCNKKEEFLLCGEIVWKDDVGRTDGIYSCNSSCGQKLACGKHFCGENCHPGLCGDCKLTTCSQICVNMSQPKNPKQYDAFRFCSVAEAQYPWYQRKRVEVGRFVNLPSLALFDVENAFRIMGWLPVTQYHESTCPELVKHFYCNLQLEGDPEDLARGRELRITSWVKGVPISFDTQQLVELLNISNAGELVYCAPRERKFLTEVMRAEVSRQILRSDRWEMRAINLRSEPRVYCKIIQHNLVPQSGHYDTVSQLTQYLIYSICTRQPVCLPYIIIRTMHRATTPGLKGNLPYGRLVTTLLTRLYVNLEGERFYEDSMSADLDWDAICRMEMQGMQVSDEERNALERPLGRVATAAATFEAVVTEGDGNDDRMYMDVDDILPLTPQHTTGADPF</sequence>
<dbReference type="GO" id="GO:0005634">
    <property type="term" value="C:nucleus"/>
    <property type="evidence" value="ECO:0007669"/>
    <property type="project" value="UniProtKB-SubCell"/>
</dbReference>
<evidence type="ECO:0000313" key="14">
    <source>
        <dbReference type="Proteomes" id="UP001141806"/>
    </source>
</evidence>
<evidence type="ECO:0000256" key="4">
    <source>
        <dbReference type="ARBA" id="ARBA00022737"/>
    </source>
</evidence>
<feature type="domain" description="RING-type" evidence="12">
    <location>
        <begin position="38"/>
        <end position="94"/>
    </location>
</feature>
<comment type="caution">
    <text evidence="13">The sequence shown here is derived from an EMBL/GenBank/DDBJ whole genome shotgun (WGS) entry which is preliminary data.</text>
</comment>
<dbReference type="GO" id="GO:0000977">
    <property type="term" value="F:RNA polymerase II transcription regulatory region sequence-specific DNA binding"/>
    <property type="evidence" value="ECO:0007669"/>
    <property type="project" value="TreeGrafter"/>
</dbReference>
<dbReference type="GO" id="GO:0000981">
    <property type="term" value="F:DNA-binding transcription factor activity, RNA polymerase II-specific"/>
    <property type="evidence" value="ECO:0007669"/>
    <property type="project" value="TreeGrafter"/>
</dbReference>
<organism evidence="13 14">
    <name type="scientific">Protea cynaroides</name>
    <dbReference type="NCBI Taxonomy" id="273540"/>
    <lineage>
        <taxon>Eukaryota</taxon>
        <taxon>Viridiplantae</taxon>
        <taxon>Streptophyta</taxon>
        <taxon>Embryophyta</taxon>
        <taxon>Tracheophyta</taxon>
        <taxon>Spermatophyta</taxon>
        <taxon>Magnoliopsida</taxon>
        <taxon>Proteales</taxon>
        <taxon>Proteaceae</taxon>
        <taxon>Protea</taxon>
    </lineage>
</organism>
<dbReference type="Pfam" id="PF01422">
    <property type="entry name" value="zf-NF-X1"/>
    <property type="match status" value="3"/>
</dbReference>
<evidence type="ECO:0000256" key="1">
    <source>
        <dbReference type="ARBA" id="ARBA00004123"/>
    </source>
</evidence>
<evidence type="ECO:0000256" key="3">
    <source>
        <dbReference type="ARBA" id="ARBA00022723"/>
    </source>
</evidence>
<gene>
    <name evidence="13" type="ORF">NE237_006930</name>
</gene>
<evidence type="ECO:0000259" key="12">
    <source>
        <dbReference type="PROSITE" id="PS50089"/>
    </source>
</evidence>
<name>A0A9Q0KP07_9MAGN</name>
<dbReference type="CDD" id="cd16696">
    <property type="entry name" value="RING-CH-C4HC3_NFX1"/>
    <property type="match status" value="1"/>
</dbReference>
<dbReference type="OrthoDB" id="6512771at2759"/>
<evidence type="ECO:0000256" key="6">
    <source>
        <dbReference type="ARBA" id="ARBA00022833"/>
    </source>
</evidence>
<dbReference type="SMART" id="SM00438">
    <property type="entry name" value="ZnF_NFX"/>
    <property type="match status" value="3"/>
</dbReference>
<protein>
    <recommendedName>
        <fullName evidence="15">RING-type domain-containing protein</fullName>
    </recommendedName>
</protein>
<dbReference type="PROSITE" id="PS50016">
    <property type="entry name" value="ZF_PHD_2"/>
    <property type="match status" value="1"/>
</dbReference>
<evidence type="ECO:0000256" key="2">
    <source>
        <dbReference type="ARBA" id="ARBA00007269"/>
    </source>
</evidence>
<dbReference type="GO" id="GO:0008270">
    <property type="term" value="F:zinc ion binding"/>
    <property type="evidence" value="ECO:0007669"/>
    <property type="project" value="UniProtKB-KW"/>
</dbReference>
<dbReference type="InterPro" id="IPR001841">
    <property type="entry name" value="Znf_RING"/>
</dbReference>
<dbReference type="InterPro" id="IPR034078">
    <property type="entry name" value="NFX1_fam"/>
</dbReference>
<reference evidence="13" key="1">
    <citation type="journal article" date="2023" name="Plant J.">
        <title>The genome of the king protea, Protea cynaroides.</title>
        <authorList>
            <person name="Chang J."/>
            <person name="Duong T.A."/>
            <person name="Schoeman C."/>
            <person name="Ma X."/>
            <person name="Roodt D."/>
            <person name="Barker N."/>
            <person name="Li Z."/>
            <person name="Van de Peer Y."/>
            <person name="Mizrachi E."/>
        </authorList>
    </citation>
    <scope>NUCLEOTIDE SEQUENCE</scope>
    <source>
        <tissue evidence="13">Young leaves</tissue>
    </source>
</reference>
<keyword evidence="6" id="KW-0862">Zinc</keyword>
<dbReference type="PANTHER" id="PTHR12360:SF12">
    <property type="entry name" value="TRANSCRIPTIONAL REPRESSOR NF-X1"/>
    <property type="match status" value="1"/>
</dbReference>
<accession>A0A9Q0KP07</accession>
<keyword evidence="9" id="KW-0539">Nucleus</keyword>
<keyword evidence="4" id="KW-0677">Repeat</keyword>
<dbReference type="InterPro" id="IPR046796">
    <property type="entry name" value="Transposase_32_dom"/>
</dbReference>
<evidence type="ECO:0000256" key="10">
    <source>
        <dbReference type="PROSITE-ProRule" id="PRU00175"/>
    </source>
</evidence>
<dbReference type="InterPro" id="IPR019787">
    <property type="entry name" value="Znf_PHD-finger"/>
</dbReference>
<keyword evidence="3" id="KW-0479">Metal-binding</keyword>
<evidence type="ECO:0000259" key="11">
    <source>
        <dbReference type="PROSITE" id="PS50016"/>
    </source>
</evidence>
<dbReference type="InterPro" id="IPR019786">
    <property type="entry name" value="Zinc_finger_PHD-type_CS"/>
</dbReference>
<dbReference type="Proteomes" id="UP001141806">
    <property type="component" value="Unassembled WGS sequence"/>
</dbReference>